<evidence type="ECO:0000259" key="3">
    <source>
        <dbReference type="Pfam" id="PF00024"/>
    </source>
</evidence>
<organism evidence="4">
    <name type="scientific">viral metagenome</name>
    <dbReference type="NCBI Taxonomy" id="1070528"/>
    <lineage>
        <taxon>unclassified sequences</taxon>
        <taxon>metagenomes</taxon>
        <taxon>organismal metagenomes</taxon>
    </lineage>
</organism>
<keyword evidence="2" id="KW-0812">Transmembrane</keyword>
<keyword evidence="1" id="KW-0175">Coiled coil</keyword>
<evidence type="ECO:0000313" key="4">
    <source>
        <dbReference type="EMBL" id="QHU19105.1"/>
    </source>
</evidence>
<evidence type="ECO:0000256" key="1">
    <source>
        <dbReference type="SAM" id="Coils"/>
    </source>
</evidence>
<reference evidence="4" key="1">
    <citation type="journal article" date="2020" name="Nature">
        <title>Giant virus diversity and host interactions through global metagenomics.</title>
        <authorList>
            <person name="Schulz F."/>
            <person name="Roux S."/>
            <person name="Paez-Espino D."/>
            <person name="Jungbluth S."/>
            <person name="Walsh D.A."/>
            <person name="Denef V.J."/>
            <person name="McMahon K.D."/>
            <person name="Konstantinidis K.T."/>
            <person name="Eloe-Fadrosh E.A."/>
            <person name="Kyrpides N.C."/>
            <person name="Woyke T."/>
        </authorList>
    </citation>
    <scope>NUCLEOTIDE SEQUENCE</scope>
    <source>
        <strain evidence="4">GVMAG-S-3300013014-104</strain>
    </source>
</reference>
<dbReference type="EMBL" id="MN740944">
    <property type="protein sequence ID" value="QHU19105.1"/>
    <property type="molecule type" value="Genomic_DNA"/>
</dbReference>
<accession>A0A6C0KM78</accession>
<feature type="transmembrane region" description="Helical" evidence="2">
    <location>
        <begin position="235"/>
        <end position="252"/>
    </location>
</feature>
<name>A0A6C0KM78_9ZZZZ</name>
<protein>
    <recommendedName>
        <fullName evidence="3">Apple domain-containing protein</fullName>
    </recommendedName>
</protein>
<keyword evidence="2" id="KW-1133">Transmembrane helix</keyword>
<dbReference type="Pfam" id="PF00024">
    <property type="entry name" value="PAN_1"/>
    <property type="match status" value="1"/>
</dbReference>
<dbReference type="Gene3D" id="3.50.4.10">
    <property type="entry name" value="Hepatocyte Growth Factor"/>
    <property type="match status" value="1"/>
</dbReference>
<dbReference type="SUPFAM" id="SSF57414">
    <property type="entry name" value="Hairpin loop containing domain-like"/>
    <property type="match status" value="1"/>
</dbReference>
<sequence>MDDYNKIKNENMDKSLLKIEVLQKEYEVTLQEYQEAVQNYINSLETNSPSFSALQGRTWWGSAGLKESTVSSQDECIDMCASNDKCSGATFNPVKRYCWTRSGEGKISTGLENDYALITKQTEYMSIMKYLNNKLLDLNKKIANGLTIINPQIKQQIEEKNNKQQLLNETYQKLLDQKKKMENESNQYESINKNNTNQSLYTNNQNISMRFWVLITFIVLFFTINRLFNRPSPSIGYLFWLFIILGFLILTFNLTTAGGFLICFSVLIAIILMKTGFLPSL</sequence>
<feature type="domain" description="Apple" evidence="3">
    <location>
        <begin position="63"/>
        <end position="108"/>
    </location>
</feature>
<dbReference type="AlphaFoldDB" id="A0A6C0KM78"/>
<proteinExistence type="predicted"/>
<dbReference type="InterPro" id="IPR003609">
    <property type="entry name" value="Pan_app"/>
</dbReference>
<feature type="transmembrane region" description="Helical" evidence="2">
    <location>
        <begin position="209"/>
        <end position="228"/>
    </location>
</feature>
<keyword evidence="2" id="KW-0472">Membrane</keyword>
<evidence type="ECO:0000256" key="2">
    <source>
        <dbReference type="SAM" id="Phobius"/>
    </source>
</evidence>
<feature type="coiled-coil region" evidence="1">
    <location>
        <begin position="153"/>
        <end position="198"/>
    </location>
</feature>